<accession>A0A4Q8L4Q7</accession>
<dbReference type="Gene3D" id="2.40.50.140">
    <property type="entry name" value="Nucleic acid-binding proteins"/>
    <property type="match status" value="1"/>
</dbReference>
<dbReference type="EMBL" id="SHMC01000010">
    <property type="protein sequence ID" value="TAA20335.1"/>
    <property type="molecule type" value="Genomic_DNA"/>
</dbReference>
<dbReference type="RefSeq" id="WP_130552902.1">
    <property type="nucleotide sequence ID" value="NZ_SHMC01000010.1"/>
</dbReference>
<dbReference type="NCBIfam" id="TIGR00621">
    <property type="entry name" value="ssb"/>
    <property type="match status" value="1"/>
</dbReference>
<evidence type="ECO:0000256" key="4">
    <source>
        <dbReference type="SAM" id="MobiDB-lite"/>
    </source>
</evidence>
<dbReference type="InterPro" id="IPR000424">
    <property type="entry name" value="Primosome_PriB/ssb"/>
</dbReference>
<keyword evidence="1 2" id="KW-0238">DNA-binding</keyword>
<dbReference type="OrthoDB" id="9809878at2"/>
<gene>
    <name evidence="5" type="ORF">EA660_18270</name>
</gene>
<evidence type="ECO:0000256" key="1">
    <source>
        <dbReference type="ARBA" id="ARBA00023125"/>
    </source>
</evidence>
<protein>
    <recommendedName>
        <fullName evidence="2 3">Single-stranded DNA-binding protein</fullName>
    </recommendedName>
</protein>
<dbReference type="Proteomes" id="UP000292627">
    <property type="component" value="Unassembled WGS sequence"/>
</dbReference>
<feature type="compositionally biased region" description="Low complexity" evidence="4">
    <location>
        <begin position="101"/>
        <end position="131"/>
    </location>
</feature>
<name>A0A4Q8L4Q7_9GAMM</name>
<dbReference type="Pfam" id="PF00436">
    <property type="entry name" value="SSB"/>
    <property type="match status" value="1"/>
</dbReference>
<dbReference type="SUPFAM" id="SSF50249">
    <property type="entry name" value="Nucleic acid-binding proteins"/>
    <property type="match status" value="1"/>
</dbReference>
<dbReference type="GO" id="GO:0006260">
    <property type="term" value="P:DNA replication"/>
    <property type="evidence" value="ECO:0007669"/>
    <property type="project" value="InterPro"/>
</dbReference>
<evidence type="ECO:0000256" key="2">
    <source>
        <dbReference type="PIRNR" id="PIRNR002070"/>
    </source>
</evidence>
<dbReference type="PROSITE" id="PS50935">
    <property type="entry name" value="SSB"/>
    <property type="match status" value="1"/>
</dbReference>
<dbReference type="InterPro" id="IPR012340">
    <property type="entry name" value="NA-bd_OB-fold"/>
</dbReference>
<feature type="region of interest" description="Disordered" evidence="4">
    <location>
        <begin position="94"/>
        <end position="147"/>
    </location>
</feature>
<reference evidence="5 6" key="1">
    <citation type="submission" date="2019-02" db="EMBL/GenBank/DDBJ databases">
        <title>WGS of Pseudoxanthomonas species novum from clinical isolates.</title>
        <authorList>
            <person name="Bernier A.-M."/>
            <person name="Bernard K."/>
            <person name="Vachon A."/>
        </authorList>
    </citation>
    <scope>NUCLEOTIDE SEQUENCE [LARGE SCALE GENOMIC DNA]</scope>
    <source>
        <strain evidence="5 6">NML171200</strain>
    </source>
</reference>
<sequence length="147" mass="16153">MNCFNAIGRIGRDAQTRYTQGGKAVTGWSLAVDRGFGENKQTVWIDCTIWGERGEKVGPLILKGDRLGVTGELGTREHDGKTYVTLDVRDVTLLGEKRDGQQQGRTSSTGTRGGAPQRQRPQRATDPAPMDDFADDDIPFLTNRGSW</sequence>
<dbReference type="PIRSF" id="PIRSF002070">
    <property type="entry name" value="SSB"/>
    <property type="match status" value="1"/>
</dbReference>
<dbReference type="AlphaFoldDB" id="A0A4Q8L4Q7"/>
<dbReference type="GO" id="GO:0003697">
    <property type="term" value="F:single-stranded DNA binding"/>
    <property type="evidence" value="ECO:0007669"/>
    <property type="project" value="InterPro"/>
</dbReference>
<evidence type="ECO:0000256" key="3">
    <source>
        <dbReference type="RuleBase" id="RU000524"/>
    </source>
</evidence>
<comment type="caution">
    <text evidence="5">The sequence shown here is derived from an EMBL/GenBank/DDBJ whole genome shotgun (WGS) entry which is preliminary data.</text>
</comment>
<dbReference type="InterPro" id="IPR011344">
    <property type="entry name" value="ssDNA-bd"/>
</dbReference>
<evidence type="ECO:0000313" key="6">
    <source>
        <dbReference type="Proteomes" id="UP000292627"/>
    </source>
</evidence>
<dbReference type="CDD" id="cd04496">
    <property type="entry name" value="SSB_OBF"/>
    <property type="match status" value="1"/>
</dbReference>
<evidence type="ECO:0000313" key="5">
    <source>
        <dbReference type="EMBL" id="TAA20335.1"/>
    </source>
</evidence>
<proteinExistence type="predicted"/>
<organism evidence="5 6">
    <name type="scientific">Pseudoxanthomonas winnipegensis</name>
    <dbReference type="NCBI Taxonomy" id="2480810"/>
    <lineage>
        <taxon>Bacteria</taxon>
        <taxon>Pseudomonadati</taxon>
        <taxon>Pseudomonadota</taxon>
        <taxon>Gammaproteobacteria</taxon>
        <taxon>Lysobacterales</taxon>
        <taxon>Lysobacteraceae</taxon>
        <taxon>Pseudoxanthomonas</taxon>
    </lineage>
</organism>